<evidence type="ECO:0000256" key="2">
    <source>
        <dbReference type="SAM" id="SignalP"/>
    </source>
</evidence>
<dbReference type="RefSeq" id="WP_245195439.1">
    <property type="nucleotide sequence ID" value="NZ_CP072611.1"/>
</dbReference>
<keyword evidence="2" id="KW-0732">Signal</keyword>
<dbReference type="InterPro" id="IPR021457">
    <property type="entry name" value="DUF3108"/>
</dbReference>
<feature type="chain" id="PRO_5046047676" evidence="2">
    <location>
        <begin position="25"/>
        <end position="258"/>
    </location>
</feature>
<evidence type="ECO:0000313" key="3">
    <source>
        <dbReference type="EMBL" id="MFD2236664.1"/>
    </source>
</evidence>
<feature type="signal peptide" evidence="2">
    <location>
        <begin position="1"/>
        <end position="24"/>
    </location>
</feature>
<protein>
    <submittedName>
        <fullName evidence="3">DUF3108 domain-containing protein</fullName>
    </submittedName>
</protein>
<dbReference type="Proteomes" id="UP001597371">
    <property type="component" value="Unassembled WGS sequence"/>
</dbReference>
<sequence length="258" mass="27322">MLNARPILLLAFLLGLAMPQAAGAQSFSSDYVVSLIGIPIGRASFQTSIGRGDYSVSGTLGSSGLGSLVSRTDGTSSVAGRIRGGALQAERYRLAYTSDGRSWSSDVRMSGGRVRSSTVAPQREGPRPTDYVPVAQGHLRSVVDPLSGVMIRAEASEVCNRSLPLYDGWSRLDLRLSPAGTRRFSATGFSGQAVVCHARIAPVSGYRRGSKGLNFLQGQTIQLWFAPLGETGIFAPVYARVPTQIGPLSLTATRFGAR</sequence>
<keyword evidence="4" id="KW-1185">Reference proteome</keyword>
<feature type="region of interest" description="Disordered" evidence="1">
    <location>
        <begin position="107"/>
        <end position="130"/>
    </location>
</feature>
<proteinExistence type="predicted"/>
<organism evidence="3 4">
    <name type="scientific">Aureimonas populi</name>
    <dbReference type="NCBI Taxonomy" id="1701758"/>
    <lineage>
        <taxon>Bacteria</taxon>
        <taxon>Pseudomonadati</taxon>
        <taxon>Pseudomonadota</taxon>
        <taxon>Alphaproteobacteria</taxon>
        <taxon>Hyphomicrobiales</taxon>
        <taxon>Aurantimonadaceae</taxon>
        <taxon>Aureimonas</taxon>
    </lineage>
</organism>
<gene>
    <name evidence="3" type="ORF">ACFSKQ_04185</name>
</gene>
<evidence type="ECO:0000313" key="4">
    <source>
        <dbReference type="Proteomes" id="UP001597371"/>
    </source>
</evidence>
<accession>A0ABW5CHA2</accession>
<reference evidence="4" key="1">
    <citation type="journal article" date="2019" name="Int. J. Syst. Evol. Microbiol.">
        <title>The Global Catalogue of Microorganisms (GCM) 10K type strain sequencing project: providing services to taxonomists for standard genome sequencing and annotation.</title>
        <authorList>
            <consortium name="The Broad Institute Genomics Platform"/>
            <consortium name="The Broad Institute Genome Sequencing Center for Infectious Disease"/>
            <person name="Wu L."/>
            <person name="Ma J."/>
        </authorList>
    </citation>
    <scope>NUCLEOTIDE SEQUENCE [LARGE SCALE GENOMIC DNA]</scope>
    <source>
        <strain evidence="4">ZS-35-S2</strain>
    </source>
</reference>
<comment type="caution">
    <text evidence="3">The sequence shown here is derived from an EMBL/GenBank/DDBJ whole genome shotgun (WGS) entry which is preliminary data.</text>
</comment>
<name>A0ABW5CHA2_9HYPH</name>
<dbReference type="Pfam" id="PF11306">
    <property type="entry name" value="DUF3108"/>
    <property type="match status" value="1"/>
</dbReference>
<dbReference type="EMBL" id="JBHUIJ010000005">
    <property type="protein sequence ID" value="MFD2236664.1"/>
    <property type="molecule type" value="Genomic_DNA"/>
</dbReference>
<evidence type="ECO:0000256" key="1">
    <source>
        <dbReference type="SAM" id="MobiDB-lite"/>
    </source>
</evidence>